<evidence type="ECO:0000256" key="1">
    <source>
        <dbReference type="ARBA" id="ARBA00004496"/>
    </source>
</evidence>
<feature type="region of interest" description="Disordered" evidence="3">
    <location>
        <begin position="495"/>
        <end position="514"/>
    </location>
</feature>
<dbReference type="GO" id="GO:0036464">
    <property type="term" value="C:cytoplasmic ribonucleoprotein granule"/>
    <property type="evidence" value="ECO:0007669"/>
    <property type="project" value="UniProtKB-ARBA"/>
</dbReference>
<feature type="compositionally biased region" description="Polar residues" evidence="3">
    <location>
        <begin position="877"/>
        <end position="894"/>
    </location>
</feature>
<dbReference type="GO" id="GO:0003729">
    <property type="term" value="F:mRNA binding"/>
    <property type="evidence" value="ECO:0007669"/>
    <property type="project" value="TreeGrafter"/>
</dbReference>
<gene>
    <name evidence="4" type="primary">eif4enif1</name>
</gene>
<feature type="region of interest" description="Disordered" evidence="3">
    <location>
        <begin position="657"/>
        <end position="786"/>
    </location>
</feature>
<proteinExistence type="predicted"/>
<feature type="region of interest" description="Disordered" evidence="3">
    <location>
        <begin position="564"/>
        <end position="589"/>
    </location>
</feature>
<dbReference type="Pfam" id="PF10477">
    <property type="entry name" value="EIF4E-T"/>
    <property type="match status" value="1"/>
</dbReference>
<feature type="compositionally biased region" description="Polar residues" evidence="3">
    <location>
        <begin position="684"/>
        <end position="704"/>
    </location>
</feature>
<feature type="region of interest" description="Disordered" evidence="3">
    <location>
        <begin position="117"/>
        <end position="149"/>
    </location>
</feature>
<protein>
    <recommendedName>
        <fullName evidence="6">Eukaryotic translation initiation factor 4E nuclear import factor 1</fullName>
    </recommendedName>
</protein>
<dbReference type="FunCoup" id="A0A665VJW9">
    <property type="interactions" value="1452"/>
</dbReference>
<feature type="region of interest" description="Disordered" evidence="3">
    <location>
        <begin position="202"/>
        <end position="229"/>
    </location>
</feature>
<evidence type="ECO:0000313" key="5">
    <source>
        <dbReference type="Proteomes" id="UP000472264"/>
    </source>
</evidence>
<evidence type="ECO:0000256" key="2">
    <source>
        <dbReference type="ARBA" id="ARBA00022490"/>
    </source>
</evidence>
<dbReference type="GeneID" id="115044234"/>
<evidence type="ECO:0000256" key="3">
    <source>
        <dbReference type="SAM" id="MobiDB-lite"/>
    </source>
</evidence>
<reference evidence="4" key="1">
    <citation type="submission" date="2021-04" db="EMBL/GenBank/DDBJ databases">
        <authorList>
            <consortium name="Wellcome Sanger Institute Data Sharing"/>
        </authorList>
    </citation>
    <scope>NUCLEOTIDE SEQUENCE [LARGE SCALE GENOMIC DNA]</scope>
</reference>
<organism evidence="4 5">
    <name type="scientific">Echeneis naucrates</name>
    <name type="common">Live sharksucker</name>
    <dbReference type="NCBI Taxonomy" id="173247"/>
    <lineage>
        <taxon>Eukaryota</taxon>
        <taxon>Metazoa</taxon>
        <taxon>Chordata</taxon>
        <taxon>Craniata</taxon>
        <taxon>Vertebrata</taxon>
        <taxon>Euteleostomi</taxon>
        <taxon>Actinopterygii</taxon>
        <taxon>Neopterygii</taxon>
        <taxon>Teleostei</taxon>
        <taxon>Neoteleostei</taxon>
        <taxon>Acanthomorphata</taxon>
        <taxon>Carangaria</taxon>
        <taxon>Carangiformes</taxon>
        <taxon>Echeneidae</taxon>
        <taxon>Echeneis</taxon>
    </lineage>
</organism>
<dbReference type="Proteomes" id="UP000472264">
    <property type="component" value="Chromosome 5"/>
</dbReference>
<keyword evidence="2" id="KW-0963">Cytoplasm</keyword>
<reference evidence="4" key="2">
    <citation type="submission" date="2025-08" db="UniProtKB">
        <authorList>
            <consortium name="Ensembl"/>
        </authorList>
    </citation>
    <scope>IDENTIFICATION</scope>
</reference>
<dbReference type="AlphaFoldDB" id="A0A665VJW9"/>
<feature type="region of interest" description="Disordered" evidence="3">
    <location>
        <begin position="861"/>
        <end position="906"/>
    </location>
</feature>
<dbReference type="InterPro" id="IPR018862">
    <property type="entry name" value="eIF4E-T"/>
</dbReference>
<feature type="compositionally biased region" description="Polar residues" evidence="3">
    <location>
        <begin position="734"/>
        <end position="744"/>
    </location>
</feature>
<accession>A0A665VJW9</accession>
<dbReference type="GO" id="GO:0017148">
    <property type="term" value="P:negative regulation of translation"/>
    <property type="evidence" value="ECO:0007669"/>
    <property type="project" value="TreeGrafter"/>
</dbReference>
<reference evidence="4" key="3">
    <citation type="submission" date="2025-09" db="UniProtKB">
        <authorList>
            <consortium name="Ensembl"/>
        </authorList>
    </citation>
    <scope>IDENTIFICATION</scope>
</reference>
<dbReference type="OMA" id="QKGNGTP"/>
<name>A0A665VJW9_ECHNA</name>
<evidence type="ECO:0008006" key="6">
    <source>
        <dbReference type="Google" id="ProtNLM"/>
    </source>
</evidence>
<dbReference type="GO" id="GO:0005634">
    <property type="term" value="C:nucleus"/>
    <property type="evidence" value="ECO:0007669"/>
    <property type="project" value="TreeGrafter"/>
</dbReference>
<dbReference type="RefSeq" id="XP_029359027.1">
    <property type="nucleotide sequence ID" value="XM_029503167.1"/>
</dbReference>
<dbReference type="PANTHER" id="PTHR12269:SF1">
    <property type="entry name" value="EUKARYOTIC TRANSLATION INITIATION FACTOR 4E TRANSPORTER"/>
    <property type="match status" value="1"/>
</dbReference>
<keyword evidence="5" id="KW-1185">Reference proteome</keyword>
<sequence length="931" mass="102343">MENDACVEPKTVDPAVDQVKQQPAATAPYRYTKEELLEIKELPISNERPQCLSDKYDSDGVWDPEKWHASLYPTSERSSPVEGFKKDYVDDRVPLKRRIPDPRERLKEDDLDVILSPQRRSFGGGCQGNAAPAPHARRPVSPLENKENETLRLGGARRIGSGRIIAARAFEREARAEKERERERDFKDKRFRRDFGDKRVFSERRRNDSYAEEEPEWFSGGPTSQSETIELIGFDDKILEDDKRKTKRSRKRTESVKEAVECNGGQVEEQDASVQSTADQEVPHPDVLPEQSAGDFDFNEFFNLEKTMPGLASMIEDVLGEGPVSASRFSQWFSSNLSPSGSRSSSLRSTPHEELEKLAGLESCCTSSSQGPGSYFTPIQSSECKEKVDILELLHKAKIDLKPLLSTLSVNKARLRESTHSGVVLSLEEVEGEMKGMKLDSEPQVRKVPTPQRGNGTPFMAEHLEEALTGGSSTRPRSRDTDMSAFNKLVSSMKASGTLPTHPKTNTNNQPSDPAAVTLSEAQVPAQQQKNIFQELLGGPARSGSPTILGNLLGSAEGQTASAPLHGLLHKGPPHSLYPQRAPSPDYFHSRLQPSAGFPVGPQPILPEQFDVHRPISPGASAQQQMRALSIPVNQADLEALAFQQDLALHAHHSFQSNYNKPQDKSFRNRTQRVNRSPGPQPAGRNSPSNAVTSMLSPSFTPTSVIRKMYATKEKSKDEPLSRSETKEEGAAAHSQNESSSPNLYQEPMDGNAAQSGGGKSSSQTLQNKDQERLRPGSSGCHTPTMLHPNVVQRMLAQGIQPQQLGPALVQAGIFPPHVDLAQLQGLPPTLLGQPLYPLSTTAHPLLPPRASTQMQLAVMQQQLQQQRPIHPGVPGPQSQNQGPHRTNGSQQHGGSPPLGLSKWFGSDVLEQPLPSMPAKVISVDELEFRP</sequence>
<feature type="compositionally biased region" description="Basic and acidic residues" evidence="3">
    <location>
        <begin position="711"/>
        <end position="731"/>
    </location>
</feature>
<dbReference type="PANTHER" id="PTHR12269">
    <property type="entry name" value="EUKARYOTIC TRANSLATION INITIATION FACTOR 4E TRANSPORTER"/>
    <property type="match status" value="1"/>
</dbReference>
<feature type="region of interest" description="Disordered" evidence="3">
    <location>
        <begin position="242"/>
        <end position="292"/>
    </location>
</feature>
<dbReference type="Ensembl" id="ENSENLT00000032891.1">
    <property type="protein sequence ID" value="ENSENLP00000031976.1"/>
    <property type="gene ID" value="ENSENLG00000014115.1"/>
</dbReference>
<evidence type="ECO:0000313" key="4">
    <source>
        <dbReference type="Ensembl" id="ENSENLP00000031976.1"/>
    </source>
</evidence>
<feature type="compositionally biased region" description="Polar residues" evidence="3">
    <location>
        <begin position="495"/>
        <end position="512"/>
    </location>
</feature>
<dbReference type="InParanoid" id="A0A665VJW9"/>
<comment type="subcellular location">
    <subcellularLocation>
        <location evidence="1">Cytoplasm</location>
    </subcellularLocation>
</comment>
<dbReference type="CTD" id="56478"/>